<accession>A0A4U9VHM5</accession>
<dbReference type="AlphaFoldDB" id="A0A4U9VHM5"/>
<dbReference type="STRING" id="1123265.GCA_000686625_02797"/>
<dbReference type="RefSeq" id="WP_028069890.1">
    <property type="nucleotide sequence ID" value="NZ_LR590484.1"/>
</dbReference>
<proteinExistence type="predicted"/>
<dbReference type="GeneID" id="78463805"/>
<gene>
    <name evidence="1" type="ORF">NCTC11429_03116</name>
</gene>
<evidence type="ECO:0000313" key="2">
    <source>
        <dbReference type="Proteomes" id="UP000308196"/>
    </source>
</evidence>
<name>A0A4U9VHM5_9SPHI</name>
<dbReference type="EMBL" id="LR590484">
    <property type="protein sequence ID" value="VTR44862.1"/>
    <property type="molecule type" value="Genomic_DNA"/>
</dbReference>
<sequence>MTNYWFAFLLLFLSIHTKGQYKPVEHSIFIDYKVNDTLDLKVQLIRDTSNTDYYYHAFLSTDVCNDKVCLPVQVDLFWNLLGEYDHFVVPEGQVFTKFDHQYFDKADYDLLHKILLDTLSPIRDYAVEQFLDKTGQKYSAKLDGVTRPTLKAFSNVTVPGALYTVYALWHIVNGPVKSLIRHRLDSLYKEQRLETYFAKSTNTDYQAYFLKQLSPEQVQDNEELVVDLLFSADDYIPHYAWNKLGTDFYSNANKYNVILGRLDRLKPHVQLSVLERLSHPNRQTIDILNAKYKDSALPGKLKELIHKLTNNYEK</sequence>
<evidence type="ECO:0000313" key="1">
    <source>
        <dbReference type="EMBL" id="VTR44862.1"/>
    </source>
</evidence>
<dbReference type="Proteomes" id="UP000308196">
    <property type="component" value="Chromosome"/>
</dbReference>
<reference evidence="1 2" key="1">
    <citation type="submission" date="2019-05" db="EMBL/GenBank/DDBJ databases">
        <authorList>
            <consortium name="Pathogen Informatics"/>
        </authorList>
    </citation>
    <scope>NUCLEOTIDE SEQUENCE [LARGE SCALE GENOMIC DNA]</scope>
    <source>
        <strain evidence="1 2">NCTC11429</strain>
    </source>
</reference>
<protein>
    <submittedName>
        <fullName evidence="1">Uncharacterized protein</fullName>
    </submittedName>
</protein>
<organism evidence="1 2">
    <name type="scientific">Sphingobacterium thalpophilum</name>
    <dbReference type="NCBI Taxonomy" id="259"/>
    <lineage>
        <taxon>Bacteria</taxon>
        <taxon>Pseudomonadati</taxon>
        <taxon>Bacteroidota</taxon>
        <taxon>Sphingobacteriia</taxon>
        <taxon>Sphingobacteriales</taxon>
        <taxon>Sphingobacteriaceae</taxon>
        <taxon>Sphingobacterium</taxon>
    </lineage>
</organism>
<dbReference type="KEGG" id="stha:NCTC11429_03116"/>